<evidence type="ECO:0008006" key="3">
    <source>
        <dbReference type="Google" id="ProtNLM"/>
    </source>
</evidence>
<gene>
    <name evidence="1" type="ORF">C498_13459</name>
</gene>
<comment type="caution">
    <text evidence="1">The sequence shown here is derived from an EMBL/GenBank/DDBJ whole genome shotgun (WGS) entry which is preliminary data.</text>
</comment>
<name>A0A384KK67_HALVD</name>
<dbReference type="SMR" id="A0A384KK67"/>
<dbReference type="InterPro" id="IPR019587">
    <property type="entry name" value="Polyketide_cyclase/dehydratase"/>
</dbReference>
<dbReference type="EMBL" id="AOHU01000092">
    <property type="protein sequence ID" value="ELY27553.1"/>
    <property type="molecule type" value="Genomic_DNA"/>
</dbReference>
<reference evidence="1 2" key="2">
    <citation type="journal article" date="2014" name="PLoS Genet.">
        <title>Phylogenetically driven sequencing of extremely halophilic archaea reveals strategies for static and dynamic osmo-response.</title>
        <authorList>
            <person name="Becker E.A."/>
            <person name="Seitzer P.M."/>
            <person name="Tritt A."/>
            <person name="Larsen D."/>
            <person name="Krusor M."/>
            <person name="Yao A.I."/>
            <person name="Wu D."/>
            <person name="Madern D."/>
            <person name="Eisen J.A."/>
            <person name="Darling A.E."/>
            <person name="Facciotti M.T."/>
        </authorList>
    </citation>
    <scope>NUCLEOTIDE SEQUENCE [LARGE SCALE GENOMIC DNA]</scope>
    <source>
        <strain evidence="2">ATCC 29605 / DSM 3757 / JCM 8879 / NBRC 14742 / NCIMB 2012 / VKM B-1768 / DS2</strain>
    </source>
</reference>
<organism evidence="1 2">
    <name type="scientific">Haloferax volcanii (strain ATCC 29605 / DSM 3757 / JCM 8879 / NBRC 14742 / NCIMB 2012 / VKM B-1768 / DS2)</name>
    <name type="common">Halobacterium volcanii</name>
    <dbReference type="NCBI Taxonomy" id="309800"/>
    <lineage>
        <taxon>Archaea</taxon>
        <taxon>Methanobacteriati</taxon>
        <taxon>Methanobacteriota</taxon>
        <taxon>Stenosarchaea group</taxon>
        <taxon>Halobacteria</taxon>
        <taxon>Halobacteriales</taxon>
        <taxon>Haloferacaceae</taxon>
        <taxon>Haloferax</taxon>
    </lineage>
</organism>
<dbReference type="Gene3D" id="3.30.530.20">
    <property type="match status" value="1"/>
</dbReference>
<evidence type="ECO:0000313" key="2">
    <source>
        <dbReference type="Proteomes" id="UP000011532"/>
    </source>
</evidence>
<dbReference type="GeneID" id="8925793"/>
<dbReference type="InterPro" id="IPR023393">
    <property type="entry name" value="START-like_dom_sf"/>
</dbReference>
<reference evidence="2" key="1">
    <citation type="submission" date="2012-11" db="EMBL/GenBank/DDBJ databases">
        <authorList>
            <person name="Becker E.A."/>
            <person name="Seitzer P."/>
            <person name="Tritt A."/>
            <person name="Larsen D."/>
            <person name="Yao A."/>
            <person name="Wu D."/>
            <person name="Darling A."/>
            <person name="Eisen J.A."/>
            <person name="Facciotti M.T."/>
        </authorList>
    </citation>
    <scope>NUCLEOTIDE SEQUENCE [LARGE SCALE GENOMIC DNA]</scope>
    <source>
        <strain evidence="2">ATCC 29605 / DSM 3757 / JCM 8879 / NBRC 14742 / NCIMB 2012 / VKM B-1768 / DS2</strain>
    </source>
</reference>
<accession>A0A384KK67</accession>
<evidence type="ECO:0000313" key="1">
    <source>
        <dbReference type="EMBL" id="ELY27553.1"/>
    </source>
</evidence>
<dbReference type="Proteomes" id="UP000011532">
    <property type="component" value="Unassembled WGS sequence"/>
</dbReference>
<dbReference type="SUPFAM" id="SSF55961">
    <property type="entry name" value="Bet v1-like"/>
    <property type="match status" value="1"/>
</dbReference>
<dbReference type="Pfam" id="PF10604">
    <property type="entry name" value="Polyketide_cyc2"/>
    <property type="match status" value="1"/>
</dbReference>
<protein>
    <recommendedName>
        <fullName evidence="3">SRPBCC family protein</fullName>
    </recommendedName>
</protein>
<sequence>MDEIAVSTVVYLPPEEIYEFLVDFPRYADYSKHLRDVRQSGDGSPGTRYALYFSWWKLTYTAESKVTDVTPPTRIDWTITKDVHAVGRWRVEELDDLPHGGEAPPDADTACRVFFEVEYDPDSVSAGDVDLPRFVSLGWVIDKLRPVLQKEAERIVERIVADIEGRPRRVELTIHSKPGS</sequence>
<dbReference type="RefSeq" id="WP_004043882.1">
    <property type="nucleotide sequence ID" value="NC_013967.1"/>
</dbReference>
<dbReference type="AlphaFoldDB" id="A0A384KK67"/>
<dbReference type="CDD" id="cd07812">
    <property type="entry name" value="SRPBCC"/>
    <property type="match status" value="1"/>
</dbReference>
<dbReference type="OrthoDB" id="167073at2157"/>
<proteinExistence type="predicted"/>